<evidence type="ECO:0000256" key="1">
    <source>
        <dbReference type="SAM" id="Phobius"/>
    </source>
</evidence>
<proteinExistence type="predicted"/>
<gene>
    <name evidence="4" type="primary">LOC111241204</name>
</gene>
<keyword evidence="1" id="KW-1133">Transmembrane helix</keyword>
<keyword evidence="2" id="KW-0732">Signal</keyword>
<dbReference type="Proteomes" id="UP000087766">
    <property type="component" value="Unplaced"/>
</dbReference>
<dbReference type="GeneID" id="111241204"/>
<dbReference type="RefSeq" id="XP_022633852.1">
    <property type="nucleotide sequence ID" value="XM_022778131.1"/>
</dbReference>
<keyword evidence="3" id="KW-1185">Reference proteome</keyword>
<name>A0A3Q0EUI8_VIGRR</name>
<accession>A0A3Q0EUI8</accession>
<sequence length="152" mass="17342">MQNRGITPLHRITFWLHRITFWLASVLNTKRHCHVHFLKLLFDLSKRYNLVSYYPRFFILSIGFLQRRCRRALLLWVSLTIELPCVHCFVFATTAVVLPRVASISAPPRVLHRCRFAVVWSGAAIVPAILTFVAVAAAPTVIALGAAKLFIF</sequence>
<dbReference type="AlphaFoldDB" id="A0A3Q0EUI8"/>
<dbReference type="KEGG" id="vra:111241204"/>
<feature type="signal peptide" evidence="2">
    <location>
        <begin position="1"/>
        <end position="24"/>
    </location>
</feature>
<reference evidence="4" key="1">
    <citation type="submission" date="2025-08" db="UniProtKB">
        <authorList>
            <consortium name="RefSeq"/>
        </authorList>
    </citation>
    <scope>IDENTIFICATION</scope>
    <source>
        <tissue evidence="4">Leaf</tissue>
    </source>
</reference>
<evidence type="ECO:0000313" key="4">
    <source>
        <dbReference type="RefSeq" id="XP_022633852.1"/>
    </source>
</evidence>
<keyword evidence="1" id="KW-0812">Transmembrane</keyword>
<protein>
    <submittedName>
        <fullName evidence="4">Uncharacterized protein LOC111241204</fullName>
    </submittedName>
</protein>
<organism evidence="3 4">
    <name type="scientific">Vigna radiata var. radiata</name>
    <name type="common">Mung bean</name>
    <name type="synonym">Phaseolus aureus</name>
    <dbReference type="NCBI Taxonomy" id="3916"/>
    <lineage>
        <taxon>Eukaryota</taxon>
        <taxon>Viridiplantae</taxon>
        <taxon>Streptophyta</taxon>
        <taxon>Embryophyta</taxon>
        <taxon>Tracheophyta</taxon>
        <taxon>Spermatophyta</taxon>
        <taxon>Magnoliopsida</taxon>
        <taxon>eudicotyledons</taxon>
        <taxon>Gunneridae</taxon>
        <taxon>Pentapetalae</taxon>
        <taxon>rosids</taxon>
        <taxon>fabids</taxon>
        <taxon>Fabales</taxon>
        <taxon>Fabaceae</taxon>
        <taxon>Papilionoideae</taxon>
        <taxon>50 kb inversion clade</taxon>
        <taxon>NPAAA clade</taxon>
        <taxon>indigoferoid/millettioid clade</taxon>
        <taxon>Phaseoleae</taxon>
        <taxon>Vigna</taxon>
    </lineage>
</organism>
<evidence type="ECO:0000256" key="2">
    <source>
        <dbReference type="SAM" id="SignalP"/>
    </source>
</evidence>
<feature type="transmembrane region" description="Helical" evidence="1">
    <location>
        <begin position="118"/>
        <end position="151"/>
    </location>
</feature>
<evidence type="ECO:0000313" key="3">
    <source>
        <dbReference type="Proteomes" id="UP000087766"/>
    </source>
</evidence>
<feature type="chain" id="PRO_5018062426" evidence="2">
    <location>
        <begin position="25"/>
        <end position="152"/>
    </location>
</feature>
<feature type="transmembrane region" description="Helical" evidence="1">
    <location>
        <begin position="72"/>
        <end position="98"/>
    </location>
</feature>
<keyword evidence="1" id="KW-0472">Membrane</keyword>